<evidence type="ECO:0000313" key="2">
    <source>
        <dbReference type="Proteomes" id="UP000789570"/>
    </source>
</evidence>
<sequence>MVELSGGYLTKDMPRYLKDHVKGYWGCRDLLNDIIINFKNGDYKILRHLRVWFFHIHGLEVQIWGMDLPVSKIYRMFLIGTFWFPISWENHHELVHALRVLQNLRRGLDDTLKVFEEFKRSHCRNTLLHFQFPVLKSYIGDAKSSPQKPTGKKSRIINPDCVIKISKFLEEKSIIHEIVHKCFPFLSYTNLNAWHRDVFKYTDSEVKCPVCKEVHTCLGIWGDWSCLGKNDHYFLIVPLSIKRNTNPNKTRLYQYAIEHKMDPEKFSIITEAEKNRWDGGYFRENLERDIQFYRGGIERKKDTKKYHKFLTDRDRLVGEELLCHDLMIL</sequence>
<accession>A0A9N9D848</accession>
<dbReference type="OrthoDB" id="2310071at2759"/>
<protein>
    <submittedName>
        <fullName evidence="1">11116_t:CDS:1</fullName>
    </submittedName>
</protein>
<proteinExistence type="predicted"/>
<dbReference type="AlphaFoldDB" id="A0A9N9D848"/>
<dbReference type="EMBL" id="CAJVPQ010003499">
    <property type="protein sequence ID" value="CAG8629560.1"/>
    <property type="molecule type" value="Genomic_DNA"/>
</dbReference>
<keyword evidence="2" id="KW-1185">Reference proteome</keyword>
<evidence type="ECO:0000313" key="1">
    <source>
        <dbReference type="EMBL" id="CAG8629560.1"/>
    </source>
</evidence>
<dbReference type="Proteomes" id="UP000789570">
    <property type="component" value="Unassembled WGS sequence"/>
</dbReference>
<comment type="caution">
    <text evidence="1">The sequence shown here is derived from an EMBL/GenBank/DDBJ whole genome shotgun (WGS) entry which is preliminary data.</text>
</comment>
<organism evidence="1 2">
    <name type="scientific">Funneliformis caledonium</name>
    <dbReference type="NCBI Taxonomy" id="1117310"/>
    <lineage>
        <taxon>Eukaryota</taxon>
        <taxon>Fungi</taxon>
        <taxon>Fungi incertae sedis</taxon>
        <taxon>Mucoromycota</taxon>
        <taxon>Glomeromycotina</taxon>
        <taxon>Glomeromycetes</taxon>
        <taxon>Glomerales</taxon>
        <taxon>Glomeraceae</taxon>
        <taxon>Funneliformis</taxon>
    </lineage>
</organism>
<name>A0A9N9D848_9GLOM</name>
<gene>
    <name evidence="1" type="ORF">FCALED_LOCUS9989</name>
</gene>
<reference evidence="1" key="1">
    <citation type="submission" date="2021-06" db="EMBL/GenBank/DDBJ databases">
        <authorList>
            <person name="Kallberg Y."/>
            <person name="Tangrot J."/>
            <person name="Rosling A."/>
        </authorList>
    </citation>
    <scope>NUCLEOTIDE SEQUENCE</scope>
    <source>
        <strain evidence="1">UK204</strain>
    </source>
</reference>